<feature type="transmembrane region" description="Helical" evidence="1">
    <location>
        <begin position="103"/>
        <end position="126"/>
    </location>
</feature>
<comment type="caution">
    <text evidence="2">The sequence shown here is derived from an EMBL/GenBank/DDBJ whole genome shotgun (WGS) entry which is preliminary data.</text>
</comment>
<dbReference type="InParanoid" id="A0A409XAZ4"/>
<protein>
    <submittedName>
        <fullName evidence="2">Uncharacterized protein</fullName>
    </submittedName>
</protein>
<evidence type="ECO:0000313" key="3">
    <source>
        <dbReference type="Proteomes" id="UP000284842"/>
    </source>
</evidence>
<keyword evidence="3" id="KW-1185">Reference proteome</keyword>
<dbReference type="AlphaFoldDB" id="A0A409XAZ4"/>
<keyword evidence="1" id="KW-1133">Transmembrane helix</keyword>
<keyword evidence="1" id="KW-0812">Transmembrane</keyword>
<dbReference type="Proteomes" id="UP000284842">
    <property type="component" value="Unassembled WGS sequence"/>
</dbReference>
<keyword evidence="1" id="KW-0472">Membrane</keyword>
<gene>
    <name evidence="2" type="ORF">CVT24_012980</name>
</gene>
<sequence>MLNTEFGRFGLWEPFTWWLVDFRDARHLSLSPLSTSFQLFTQLNSTSPHPPPTFPQIYPFIYAQLTASFLCSTCTFKIQDFKGYNLAGHLHLFAVGQHLSYNILYPVNIFLLSLSLVHVAFSAICYL</sequence>
<organism evidence="2 3">
    <name type="scientific">Panaeolus cyanescens</name>
    <dbReference type="NCBI Taxonomy" id="181874"/>
    <lineage>
        <taxon>Eukaryota</taxon>
        <taxon>Fungi</taxon>
        <taxon>Dikarya</taxon>
        <taxon>Basidiomycota</taxon>
        <taxon>Agaricomycotina</taxon>
        <taxon>Agaricomycetes</taxon>
        <taxon>Agaricomycetidae</taxon>
        <taxon>Agaricales</taxon>
        <taxon>Agaricineae</taxon>
        <taxon>Galeropsidaceae</taxon>
        <taxon>Panaeolus</taxon>
    </lineage>
</organism>
<evidence type="ECO:0000256" key="1">
    <source>
        <dbReference type="SAM" id="Phobius"/>
    </source>
</evidence>
<accession>A0A409XAZ4</accession>
<reference evidence="2 3" key="1">
    <citation type="journal article" date="2018" name="Evol. Lett.">
        <title>Horizontal gene cluster transfer increased hallucinogenic mushroom diversity.</title>
        <authorList>
            <person name="Reynolds H.T."/>
            <person name="Vijayakumar V."/>
            <person name="Gluck-Thaler E."/>
            <person name="Korotkin H.B."/>
            <person name="Matheny P.B."/>
            <person name="Slot J.C."/>
        </authorList>
    </citation>
    <scope>NUCLEOTIDE SEQUENCE [LARGE SCALE GENOMIC DNA]</scope>
    <source>
        <strain evidence="2 3">2629</strain>
    </source>
</reference>
<proteinExistence type="predicted"/>
<evidence type="ECO:0000313" key="2">
    <source>
        <dbReference type="EMBL" id="PPQ87936.1"/>
    </source>
</evidence>
<dbReference type="EMBL" id="NHTK01004161">
    <property type="protein sequence ID" value="PPQ87936.1"/>
    <property type="molecule type" value="Genomic_DNA"/>
</dbReference>
<name>A0A409XAZ4_9AGAR</name>